<feature type="transmembrane region" description="Helical" evidence="2">
    <location>
        <begin position="163"/>
        <end position="181"/>
    </location>
</feature>
<dbReference type="Proteomes" id="UP000664109">
    <property type="component" value="Unassembled WGS sequence"/>
</dbReference>
<reference evidence="3 4" key="1">
    <citation type="journal article" date="2016" name="Arch. Microbiol.">
        <title>Streptomyces zhihengii sp. nov., isolated from rhizospheric soil of Psammosilene tunicoides.</title>
        <authorList>
            <person name="Huang M.J."/>
            <person name="Fei J.J."/>
            <person name="Salam N."/>
            <person name="Kim C.J."/>
            <person name="Hozzein W.N."/>
            <person name="Xiao M."/>
            <person name="Huang H.Q."/>
            <person name="Li W.J."/>
        </authorList>
    </citation>
    <scope>NUCLEOTIDE SEQUENCE [LARGE SCALE GENOMIC DNA]</scope>
    <source>
        <strain evidence="3 4">YIM T102</strain>
    </source>
</reference>
<comment type="caution">
    <text evidence="3">The sequence shown here is derived from an EMBL/GenBank/DDBJ whole genome shotgun (WGS) entry which is preliminary data.</text>
</comment>
<evidence type="ECO:0000256" key="2">
    <source>
        <dbReference type="SAM" id="Phobius"/>
    </source>
</evidence>
<organism evidence="3 4">
    <name type="scientific">Streptomyces zhihengii</name>
    <dbReference type="NCBI Taxonomy" id="1818004"/>
    <lineage>
        <taxon>Bacteria</taxon>
        <taxon>Bacillati</taxon>
        <taxon>Actinomycetota</taxon>
        <taxon>Actinomycetes</taxon>
        <taxon>Kitasatosporales</taxon>
        <taxon>Streptomycetaceae</taxon>
        <taxon>Streptomyces</taxon>
    </lineage>
</organism>
<keyword evidence="2" id="KW-0472">Membrane</keyword>
<accession>A0ABS2ULT1</accession>
<feature type="region of interest" description="Disordered" evidence="1">
    <location>
        <begin position="236"/>
        <end position="265"/>
    </location>
</feature>
<keyword evidence="2" id="KW-0812">Transmembrane</keyword>
<evidence type="ECO:0000256" key="1">
    <source>
        <dbReference type="SAM" id="MobiDB-lite"/>
    </source>
</evidence>
<dbReference type="InterPro" id="IPR026467">
    <property type="entry name" value="Ser/Gly_Cys_C_dom"/>
</dbReference>
<feature type="compositionally biased region" description="Polar residues" evidence="1">
    <location>
        <begin position="256"/>
        <end position="265"/>
    </location>
</feature>
<dbReference type="RefSeq" id="WP_205372703.1">
    <property type="nucleotide sequence ID" value="NZ_JAFEJA010000001.1"/>
</dbReference>
<dbReference type="NCBIfam" id="TIGR04222">
    <property type="entry name" value="near_uncomplex"/>
    <property type="match status" value="1"/>
</dbReference>
<dbReference type="EMBL" id="JAFEJA010000001">
    <property type="protein sequence ID" value="MBM9618430.1"/>
    <property type="molecule type" value="Genomic_DNA"/>
</dbReference>
<evidence type="ECO:0000313" key="3">
    <source>
        <dbReference type="EMBL" id="MBM9618430.1"/>
    </source>
</evidence>
<feature type="transmembrane region" description="Helical" evidence="2">
    <location>
        <begin position="6"/>
        <end position="25"/>
    </location>
</feature>
<keyword evidence="4" id="KW-1185">Reference proteome</keyword>
<sequence>MPVDMWWFIGGAWTLLAAAGALLLAPAPGARHGGPAPDAQSVALLRGGRRAAVTVALVALQQRGAVTSGRRGTIRVDGWGTAVRDPLQLAVHTSLRRAVGIGVLLTAPRVRRALDALRDGCARAGLLRANRRWRTARGLLYAVPVTVAAGLLLHRPAVPDAPLRVGVAALTLAAAAALWRVRRQTPAGLRLLASLRDAHPLETRRASGPRVLMSVALHGDRALLLHTPHFARDGGLLGTGGTDHGFTPDERASGRGTDTSAGDPA</sequence>
<gene>
    <name evidence="3" type="ORF">JE024_06655</name>
</gene>
<evidence type="ECO:0000313" key="4">
    <source>
        <dbReference type="Proteomes" id="UP000664109"/>
    </source>
</evidence>
<keyword evidence="2" id="KW-1133">Transmembrane helix</keyword>
<protein>
    <submittedName>
        <fullName evidence="3">TIGR04222 domain-containing membrane protein</fullName>
    </submittedName>
</protein>
<proteinExistence type="predicted"/>
<feature type="transmembrane region" description="Helical" evidence="2">
    <location>
        <begin position="138"/>
        <end position="157"/>
    </location>
</feature>
<name>A0ABS2ULT1_9ACTN</name>